<protein>
    <submittedName>
        <fullName evidence="1">Uncharacterized protein</fullName>
    </submittedName>
</protein>
<accession>A0A0K2UL94</accession>
<sequence length="46" mass="5295">GRRTVEITHVVSLFSCVCSSRIKTNVNFLVYLLHLYLKSFLAHQNS</sequence>
<evidence type="ECO:0000313" key="1">
    <source>
        <dbReference type="EMBL" id="CDW39039.1"/>
    </source>
</evidence>
<reference evidence="1" key="1">
    <citation type="submission" date="2014-05" db="EMBL/GenBank/DDBJ databases">
        <authorList>
            <person name="Chronopoulou M."/>
        </authorList>
    </citation>
    <scope>NUCLEOTIDE SEQUENCE</scope>
    <source>
        <tissue evidence="1">Whole organism</tissue>
    </source>
</reference>
<dbReference type="AlphaFoldDB" id="A0A0K2UL94"/>
<feature type="non-terminal residue" evidence="1">
    <location>
        <position position="1"/>
    </location>
</feature>
<organism evidence="1">
    <name type="scientific">Lepeophtheirus salmonis</name>
    <name type="common">Salmon louse</name>
    <name type="synonym">Caligus salmonis</name>
    <dbReference type="NCBI Taxonomy" id="72036"/>
    <lineage>
        <taxon>Eukaryota</taxon>
        <taxon>Metazoa</taxon>
        <taxon>Ecdysozoa</taxon>
        <taxon>Arthropoda</taxon>
        <taxon>Crustacea</taxon>
        <taxon>Multicrustacea</taxon>
        <taxon>Hexanauplia</taxon>
        <taxon>Copepoda</taxon>
        <taxon>Siphonostomatoida</taxon>
        <taxon>Caligidae</taxon>
        <taxon>Lepeophtheirus</taxon>
    </lineage>
</organism>
<name>A0A0K2UL94_LEPSM</name>
<proteinExistence type="predicted"/>
<dbReference type="EMBL" id="HACA01021678">
    <property type="protein sequence ID" value="CDW39039.1"/>
    <property type="molecule type" value="Transcribed_RNA"/>
</dbReference>